<protein>
    <submittedName>
        <fullName evidence="2">Uncharacterized protein</fullName>
    </submittedName>
</protein>
<keyword evidence="3" id="KW-1185">Reference proteome</keyword>
<dbReference type="EMBL" id="KZ308681">
    <property type="protein sequence ID" value="KAG8233023.1"/>
    <property type="molecule type" value="Genomic_DNA"/>
</dbReference>
<proteinExistence type="predicted"/>
<organism evidence="2 3">
    <name type="scientific">Ladona fulva</name>
    <name type="common">Scarce chaser dragonfly</name>
    <name type="synonym">Libellula fulva</name>
    <dbReference type="NCBI Taxonomy" id="123851"/>
    <lineage>
        <taxon>Eukaryota</taxon>
        <taxon>Metazoa</taxon>
        <taxon>Ecdysozoa</taxon>
        <taxon>Arthropoda</taxon>
        <taxon>Hexapoda</taxon>
        <taxon>Insecta</taxon>
        <taxon>Pterygota</taxon>
        <taxon>Palaeoptera</taxon>
        <taxon>Odonata</taxon>
        <taxon>Epiprocta</taxon>
        <taxon>Anisoptera</taxon>
        <taxon>Libelluloidea</taxon>
        <taxon>Libellulidae</taxon>
        <taxon>Ladona</taxon>
    </lineage>
</organism>
<dbReference type="AlphaFoldDB" id="A0A8K0KIP6"/>
<accession>A0A8K0KIP6</accession>
<evidence type="ECO:0000313" key="3">
    <source>
        <dbReference type="Proteomes" id="UP000792457"/>
    </source>
</evidence>
<name>A0A8K0KIP6_LADFU</name>
<evidence type="ECO:0000256" key="1">
    <source>
        <dbReference type="SAM" id="MobiDB-lite"/>
    </source>
</evidence>
<evidence type="ECO:0000313" key="2">
    <source>
        <dbReference type="EMBL" id="KAG8233023.1"/>
    </source>
</evidence>
<dbReference type="Proteomes" id="UP000792457">
    <property type="component" value="Unassembled WGS sequence"/>
</dbReference>
<reference evidence="2" key="2">
    <citation type="submission" date="2017-10" db="EMBL/GenBank/DDBJ databases">
        <title>Ladona fulva Genome sequencing and assembly.</title>
        <authorList>
            <person name="Murali S."/>
            <person name="Richards S."/>
            <person name="Bandaranaike D."/>
            <person name="Bellair M."/>
            <person name="Blankenburg K."/>
            <person name="Chao H."/>
            <person name="Dinh H."/>
            <person name="Doddapaneni H."/>
            <person name="Dugan-Rocha S."/>
            <person name="Elkadiri S."/>
            <person name="Gnanaolivu R."/>
            <person name="Hernandez B."/>
            <person name="Skinner E."/>
            <person name="Javaid M."/>
            <person name="Lee S."/>
            <person name="Li M."/>
            <person name="Ming W."/>
            <person name="Munidasa M."/>
            <person name="Muniz J."/>
            <person name="Nguyen L."/>
            <person name="Hughes D."/>
            <person name="Osuji N."/>
            <person name="Pu L.-L."/>
            <person name="Puazo M."/>
            <person name="Qu C."/>
            <person name="Quiroz J."/>
            <person name="Raj R."/>
            <person name="Weissenberger G."/>
            <person name="Xin Y."/>
            <person name="Zou X."/>
            <person name="Han Y."/>
            <person name="Worley K."/>
            <person name="Muzny D."/>
            <person name="Gibbs R."/>
        </authorList>
    </citation>
    <scope>NUCLEOTIDE SEQUENCE</scope>
    <source>
        <strain evidence="2">Sampled in the wild</strain>
    </source>
</reference>
<reference evidence="2" key="1">
    <citation type="submission" date="2013-04" db="EMBL/GenBank/DDBJ databases">
        <authorList>
            <person name="Qu J."/>
            <person name="Murali S.C."/>
            <person name="Bandaranaike D."/>
            <person name="Bellair M."/>
            <person name="Blankenburg K."/>
            <person name="Chao H."/>
            <person name="Dinh H."/>
            <person name="Doddapaneni H."/>
            <person name="Downs B."/>
            <person name="Dugan-Rocha S."/>
            <person name="Elkadiri S."/>
            <person name="Gnanaolivu R.D."/>
            <person name="Hernandez B."/>
            <person name="Javaid M."/>
            <person name="Jayaseelan J.C."/>
            <person name="Lee S."/>
            <person name="Li M."/>
            <person name="Ming W."/>
            <person name="Munidasa M."/>
            <person name="Muniz J."/>
            <person name="Nguyen L."/>
            <person name="Ongeri F."/>
            <person name="Osuji N."/>
            <person name="Pu L.-L."/>
            <person name="Puazo M."/>
            <person name="Qu C."/>
            <person name="Quiroz J."/>
            <person name="Raj R."/>
            <person name="Weissenberger G."/>
            <person name="Xin Y."/>
            <person name="Zou X."/>
            <person name="Han Y."/>
            <person name="Richards S."/>
            <person name="Worley K."/>
            <person name="Muzny D."/>
            <person name="Gibbs R."/>
        </authorList>
    </citation>
    <scope>NUCLEOTIDE SEQUENCE</scope>
    <source>
        <strain evidence="2">Sampled in the wild</strain>
    </source>
</reference>
<comment type="caution">
    <text evidence="2">The sequence shown here is derived from an EMBL/GenBank/DDBJ whole genome shotgun (WGS) entry which is preliminary data.</text>
</comment>
<feature type="compositionally biased region" description="Basic and acidic residues" evidence="1">
    <location>
        <begin position="1"/>
        <end position="31"/>
    </location>
</feature>
<gene>
    <name evidence="2" type="ORF">J437_LFUL013692</name>
</gene>
<feature type="region of interest" description="Disordered" evidence="1">
    <location>
        <begin position="1"/>
        <end position="110"/>
    </location>
</feature>
<sequence>MILASTDRRAADHWPEQRGREGEKTEVEVRCLRNFNGEPIGQSDSSEGDSPGGAVGHGEGRRQPTGQSHQAAVQMHPRVVRMPYSSSSTAVAGSGFPQDVHRQPRKQPRG</sequence>